<organism evidence="2">
    <name type="scientific">Tanacetum cinerariifolium</name>
    <name type="common">Dalmatian daisy</name>
    <name type="synonym">Chrysanthemum cinerariifolium</name>
    <dbReference type="NCBI Taxonomy" id="118510"/>
    <lineage>
        <taxon>Eukaryota</taxon>
        <taxon>Viridiplantae</taxon>
        <taxon>Streptophyta</taxon>
        <taxon>Embryophyta</taxon>
        <taxon>Tracheophyta</taxon>
        <taxon>Spermatophyta</taxon>
        <taxon>Magnoliopsida</taxon>
        <taxon>eudicotyledons</taxon>
        <taxon>Gunneridae</taxon>
        <taxon>Pentapetalae</taxon>
        <taxon>asterids</taxon>
        <taxon>campanulids</taxon>
        <taxon>Asterales</taxon>
        <taxon>Asteraceae</taxon>
        <taxon>Asteroideae</taxon>
        <taxon>Anthemideae</taxon>
        <taxon>Anthemidinae</taxon>
        <taxon>Tanacetum</taxon>
    </lineage>
</organism>
<feature type="compositionally biased region" description="Polar residues" evidence="1">
    <location>
        <begin position="66"/>
        <end position="79"/>
    </location>
</feature>
<feature type="non-terminal residue" evidence="2">
    <location>
        <position position="79"/>
    </location>
</feature>
<proteinExistence type="predicted"/>
<feature type="compositionally biased region" description="Pro residues" evidence="1">
    <location>
        <begin position="47"/>
        <end position="60"/>
    </location>
</feature>
<feature type="region of interest" description="Disordered" evidence="1">
    <location>
        <begin position="27"/>
        <end position="79"/>
    </location>
</feature>
<dbReference type="AlphaFoldDB" id="A0A699WFQ8"/>
<reference evidence="2" key="1">
    <citation type="journal article" date="2019" name="Sci. Rep.">
        <title>Draft genome of Tanacetum cinerariifolium, the natural source of mosquito coil.</title>
        <authorList>
            <person name="Yamashiro T."/>
            <person name="Shiraishi A."/>
            <person name="Satake H."/>
            <person name="Nakayama K."/>
        </authorList>
    </citation>
    <scope>NUCLEOTIDE SEQUENCE</scope>
</reference>
<accession>A0A699WFQ8</accession>
<feature type="compositionally biased region" description="Acidic residues" evidence="1">
    <location>
        <begin position="27"/>
        <end position="38"/>
    </location>
</feature>
<gene>
    <name evidence="2" type="ORF">Tci_918126</name>
</gene>
<comment type="caution">
    <text evidence="2">The sequence shown here is derived from an EMBL/GenBank/DDBJ whole genome shotgun (WGS) entry which is preliminary data.</text>
</comment>
<name>A0A699WFQ8_TANCI</name>
<evidence type="ECO:0000313" key="2">
    <source>
        <dbReference type="EMBL" id="GFD46157.1"/>
    </source>
</evidence>
<sequence>MRRVRKGFSGVDTPLFVGILVLPQAQDIEDATEDEDAVNEVSNEPTSPSPTPITPPPLPQPEHITSPPQAVTAQSSPSP</sequence>
<dbReference type="EMBL" id="BKCJ011666777">
    <property type="protein sequence ID" value="GFD46157.1"/>
    <property type="molecule type" value="Genomic_DNA"/>
</dbReference>
<evidence type="ECO:0000256" key="1">
    <source>
        <dbReference type="SAM" id="MobiDB-lite"/>
    </source>
</evidence>
<protein>
    <submittedName>
        <fullName evidence="2">Uncharacterized protein</fullName>
    </submittedName>
</protein>